<dbReference type="PANTHER" id="PTHR43115:SF4">
    <property type="entry name" value="DEHYDROGENASE_REDUCTASE SDR FAMILY MEMBER 11"/>
    <property type="match status" value="1"/>
</dbReference>
<dbReference type="Gene3D" id="3.40.50.720">
    <property type="entry name" value="NAD(P)-binding Rossmann-like Domain"/>
    <property type="match status" value="1"/>
</dbReference>
<dbReference type="InterPro" id="IPR002347">
    <property type="entry name" value="SDR_fam"/>
</dbReference>
<evidence type="ECO:0000256" key="1">
    <source>
        <dbReference type="ARBA" id="ARBA00006484"/>
    </source>
</evidence>
<evidence type="ECO:0000256" key="2">
    <source>
        <dbReference type="ARBA" id="ARBA00023002"/>
    </source>
</evidence>
<comment type="similarity">
    <text evidence="1 3">Belongs to the short-chain dehydrogenases/reductases (SDR) family.</text>
</comment>
<dbReference type="InterPro" id="IPR036291">
    <property type="entry name" value="NAD(P)-bd_dom_sf"/>
</dbReference>
<dbReference type="PROSITE" id="PS00061">
    <property type="entry name" value="ADH_SHORT"/>
    <property type="match status" value="1"/>
</dbReference>
<name>A0A1H0Q4E6_9CLOT</name>
<dbReference type="AlphaFoldDB" id="A0A1H0Q4E6"/>
<reference evidence="4 5" key="1">
    <citation type="submission" date="2016-10" db="EMBL/GenBank/DDBJ databases">
        <authorList>
            <person name="de Groot N.N."/>
        </authorList>
    </citation>
    <scope>NUCLEOTIDE SEQUENCE [LARGE SCALE GENOMIC DNA]</scope>
    <source>
        <strain evidence="4 5">DSM 12272</strain>
    </source>
</reference>
<dbReference type="EMBL" id="FNJM01000002">
    <property type="protein sequence ID" value="SDP11499.1"/>
    <property type="molecule type" value="Genomic_DNA"/>
</dbReference>
<evidence type="ECO:0000313" key="4">
    <source>
        <dbReference type="EMBL" id="SDP11499.1"/>
    </source>
</evidence>
<proteinExistence type="inferred from homology"/>
<keyword evidence="5" id="KW-1185">Reference proteome</keyword>
<dbReference type="OrthoDB" id="9808814at2"/>
<evidence type="ECO:0000313" key="5">
    <source>
        <dbReference type="Proteomes" id="UP000198597"/>
    </source>
</evidence>
<keyword evidence="2" id="KW-0560">Oxidoreductase</keyword>
<dbReference type="PANTHER" id="PTHR43115">
    <property type="entry name" value="DEHYDROGENASE/REDUCTASE SDR FAMILY MEMBER 11"/>
    <property type="match status" value="1"/>
</dbReference>
<dbReference type="GO" id="GO:0016616">
    <property type="term" value="F:oxidoreductase activity, acting on the CH-OH group of donors, NAD or NADP as acceptor"/>
    <property type="evidence" value="ECO:0007669"/>
    <property type="project" value="UniProtKB-ARBA"/>
</dbReference>
<dbReference type="PRINTS" id="PR00081">
    <property type="entry name" value="GDHRDH"/>
</dbReference>
<protein>
    <submittedName>
        <fullName evidence="4">NADP-dependent 3-hydroxy acid dehydrogenase YdfG</fullName>
    </submittedName>
</protein>
<sequence>MKKLVIITGASSGIGKCLATQFSKKGHPTLLLSRSLDKMEDLNLPNSLCKSVDVTDLEKMREAIKEAEEKYGKVDLLINCAGLMLLGHPEVQAFEEWSNMIDVNIKGILTGIHIVLADMKSRNEGTIINISSIAGRKTFDNHSVYCGTKFAVHAITENIRKEVADSNVRVIVIAPGVVDTPLLSHTTNEEIKDNYDEWKKTIESGLDPLQISNCIEFAYSQPQDVCIREIVIAKTKQLD</sequence>
<dbReference type="Pfam" id="PF00106">
    <property type="entry name" value="adh_short"/>
    <property type="match status" value="1"/>
</dbReference>
<organism evidence="4 5">
    <name type="scientific">Clostridium gasigenes</name>
    <dbReference type="NCBI Taxonomy" id="94869"/>
    <lineage>
        <taxon>Bacteria</taxon>
        <taxon>Bacillati</taxon>
        <taxon>Bacillota</taxon>
        <taxon>Clostridia</taxon>
        <taxon>Eubacteriales</taxon>
        <taxon>Clostridiaceae</taxon>
        <taxon>Clostridium</taxon>
    </lineage>
</organism>
<dbReference type="FunFam" id="3.40.50.720:FF:000047">
    <property type="entry name" value="NADP-dependent L-serine/L-allo-threonine dehydrogenase"/>
    <property type="match status" value="1"/>
</dbReference>
<dbReference type="Proteomes" id="UP000198597">
    <property type="component" value="Unassembled WGS sequence"/>
</dbReference>
<evidence type="ECO:0000256" key="3">
    <source>
        <dbReference type="RuleBase" id="RU000363"/>
    </source>
</evidence>
<dbReference type="InterPro" id="IPR020904">
    <property type="entry name" value="Sc_DH/Rdtase_CS"/>
</dbReference>
<dbReference type="PRINTS" id="PR00080">
    <property type="entry name" value="SDRFAMILY"/>
</dbReference>
<dbReference type="SUPFAM" id="SSF51735">
    <property type="entry name" value="NAD(P)-binding Rossmann-fold domains"/>
    <property type="match status" value="1"/>
</dbReference>
<dbReference type="RefSeq" id="WP_089966887.1">
    <property type="nucleotide sequence ID" value="NZ_FNJM01000002.1"/>
</dbReference>
<gene>
    <name evidence="4" type="ORF">SAMN04488529_102173</name>
</gene>
<dbReference type="STRING" id="94869.SAMN04488529_102173"/>
<accession>A0A1H0Q4E6</accession>